<feature type="chain" id="PRO_5002259018" description="HAT C-terminal dimerisation domain-containing protein" evidence="2">
    <location>
        <begin position="27"/>
        <end position="177"/>
    </location>
</feature>
<organism evidence="4 5">
    <name type="scientific">Brassica oleracea var. oleracea</name>
    <dbReference type="NCBI Taxonomy" id="109376"/>
    <lineage>
        <taxon>Eukaryota</taxon>
        <taxon>Viridiplantae</taxon>
        <taxon>Streptophyta</taxon>
        <taxon>Embryophyta</taxon>
        <taxon>Tracheophyta</taxon>
        <taxon>Spermatophyta</taxon>
        <taxon>Magnoliopsida</taxon>
        <taxon>eudicotyledons</taxon>
        <taxon>Gunneridae</taxon>
        <taxon>Pentapetalae</taxon>
        <taxon>rosids</taxon>
        <taxon>malvids</taxon>
        <taxon>Brassicales</taxon>
        <taxon>Brassicaceae</taxon>
        <taxon>Brassiceae</taxon>
        <taxon>Brassica</taxon>
    </lineage>
</organism>
<feature type="region of interest" description="Disordered" evidence="1">
    <location>
        <begin position="141"/>
        <end position="177"/>
    </location>
</feature>
<accession>A0A0D3CRS9</accession>
<name>A0A0D3CRS9_BRAOL</name>
<keyword evidence="5" id="KW-1185">Reference proteome</keyword>
<dbReference type="AlphaFoldDB" id="A0A0D3CRS9"/>
<evidence type="ECO:0000313" key="4">
    <source>
        <dbReference type="EnsemblPlants" id="Bo6g044180.1"/>
    </source>
</evidence>
<protein>
    <recommendedName>
        <fullName evidence="3">HAT C-terminal dimerisation domain-containing protein</fullName>
    </recommendedName>
</protein>
<evidence type="ECO:0000256" key="2">
    <source>
        <dbReference type="SAM" id="SignalP"/>
    </source>
</evidence>
<proteinExistence type="predicted"/>
<evidence type="ECO:0000256" key="1">
    <source>
        <dbReference type="SAM" id="MobiDB-lite"/>
    </source>
</evidence>
<dbReference type="EnsemblPlants" id="Bo6g044180.1">
    <property type="protein sequence ID" value="Bo6g044180.1"/>
    <property type="gene ID" value="Bo6g044180"/>
</dbReference>
<dbReference type="HOGENOM" id="CLU_1519949_0_0_1"/>
<feature type="domain" description="HAT C-terminal dimerisation" evidence="3">
    <location>
        <begin position="77"/>
        <end position="152"/>
    </location>
</feature>
<dbReference type="PANTHER" id="PTHR23272:SF166">
    <property type="entry name" value="ZINC FINGER BED DOMAIN-CONTAINING PROTEIN RICESLEEPER 2-LIKE ISOFORM X1"/>
    <property type="match status" value="1"/>
</dbReference>
<dbReference type="Pfam" id="PF05699">
    <property type="entry name" value="Dimer_Tnp_hAT"/>
    <property type="match status" value="1"/>
</dbReference>
<feature type="signal peptide" evidence="2">
    <location>
        <begin position="1"/>
        <end position="26"/>
    </location>
</feature>
<dbReference type="InterPro" id="IPR008906">
    <property type="entry name" value="HATC_C_dom"/>
</dbReference>
<keyword evidence="2" id="KW-0732">Signal</keyword>
<evidence type="ECO:0000259" key="3">
    <source>
        <dbReference type="Pfam" id="PF05699"/>
    </source>
</evidence>
<sequence length="177" mass="20237">MGLFACFARWVSLMFFFDCFQKDTLSLNNDDDYASDNGDSEQEMDENNPVVDESLMSTAEGFYEFFSQQAGTRKFALDLYLSEHVLDMVANQKLDVIKYWKNNSNWFRELSRLACDVLCIRITIVSSESSFSVGSRVLSKYRSRTSLKSGCDLDEEGKKDANEEAEGSGRKKKTRLN</sequence>
<dbReference type="Proteomes" id="UP000032141">
    <property type="component" value="Chromosome C6"/>
</dbReference>
<dbReference type="GO" id="GO:0046983">
    <property type="term" value="F:protein dimerization activity"/>
    <property type="evidence" value="ECO:0007669"/>
    <property type="project" value="InterPro"/>
</dbReference>
<dbReference type="PANTHER" id="PTHR23272">
    <property type="entry name" value="BED FINGER-RELATED"/>
    <property type="match status" value="1"/>
</dbReference>
<dbReference type="eggNOG" id="KOG1121">
    <property type="taxonomic scope" value="Eukaryota"/>
</dbReference>
<dbReference type="Gramene" id="Bo6g044180.1">
    <property type="protein sequence ID" value="Bo6g044180.1"/>
    <property type="gene ID" value="Bo6g044180"/>
</dbReference>
<reference evidence="4" key="2">
    <citation type="submission" date="2015-03" db="UniProtKB">
        <authorList>
            <consortium name="EnsemblPlants"/>
        </authorList>
    </citation>
    <scope>IDENTIFICATION</scope>
</reference>
<dbReference type="SUPFAM" id="SSF53098">
    <property type="entry name" value="Ribonuclease H-like"/>
    <property type="match status" value="1"/>
</dbReference>
<dbReference type="InterPro" id="IPR012337">
    <property type="entry name" value="RNaseH-like_sf"/>
</dbReference>
<reference evidence="4 5" key="1">
    <citation type="journal article" date="2014" name="Genome Biol.">
        <title>Transcriptome and methylome profiling reveals relics of genome dominance in the mesopolyploid Brassica oleracea.</title>
        <authorList>
            <person name="Parkin I.A."/>
            <person name="Koh C."/>
            <person name="Tang H."/>
            <person name="Robinson S.J."/>
            <person name="Kagale S."/>
            <person name="Clarke W.E."/>
            <person name="Town C.D."/>
            <person name="Nixon J."/>
            <person name="Krishnakumar V."/>
            <person name="Bidwell S.L."/>
            <person name="Denoeud F."/>
            <person name="Belcram H."/>
            <person name="Links M.G."/>
            <person name="Just J."/>
            <person name="Clarke C."/>
            <person name="Bender T."/>
            <person name="Huebert T."/>
            <person name="Mason A.S."/>
            <person name="Pires J.C."/>
            <person name="Barker G."/>
            <person name="Moore J."/>
            <person name="Walley P.G."/>
            <person name="Manoli S."/>
            <person name="Batley J."/>
            <person name="Edwards D."/>
            <person name="Nelson M.N."/>
            <person name="Wang X."/>
            <person name="Paterson A.H."/>
            <person name="King G."/>
            <person name="Bancroft I."/>
            <person name="Chalhoub B."/>
            <person name="Sharpe A.G."/>
        </authorList>
    </citation>
    <scope>NUCLEOTIDE SEQUENCE</scope>
    <source>
        <strain evidence="4 5">cv. TO1000</strain>
    </source>
</reference>
<evidence type="ECO:0000313" key="5">
    <source>
        <dbReference type="Proteomes" id="UP000032141"/>
    </source>
</evidence>